<dbReference type="AlphaFoldDB" id="A0A286UUK7"/>
<name>A0A286UUK7_9AGAM</name>
<keyword evidence="2" id="KW-1185">Reference proteome</keyword>
<dbReference type="InParanoid" id="A0A286UUK7"/>
<accession>A0A286UUK7</accession>
<dbReference type="Proteomes" id="UP000217199">
    <property type="component" value="Unassembled WGS sequence"/>
</dbReference>
<proteinExistence type="predicted"/>
<sequence>MSFGASSTANNGQTLCSPHPPFNVDLQNSYSFSHVSLPTSVHYREYYFTGHIRSSGLGTIASFSARVVIPLSTQPSTRPRTVSSLGPSSSQSILSRDIIIFKA</sequence>
<evidence type="ECO:0000313" key="1">
    <source>
        <dbReference type="EMBL" id="PAV23286.1"/>
    </source>
</evidence>
<comment type="caution">
    <text evidence="1">The sequence shown here is derived from an EMBL/GenBank/DDBJ whole genome shotgun (WGS) entry which is preliminary data.</text>
</comment>
<dbReference type="EMBL" id="NBII01000001">
    <property type="protein sequence ID" value="PAV23286.1"/>
    <property type="molecule type" value="Genomic_DNA"/>
</dbReference>
<reference evidence="1 2" key="1">
    <citation type="journal article" date="2017" name="Mol. Ecol.">
        <title>Comparative and population genomic landscape of Phellinus noxius: A hypervariable fungus causing root rot in trees.</title>
        <authorList>
            <person name="Chung C.L."/>
            <person name="Lee T.J."/>
            <person name="Akiba M."/>
            <person name="Lee H.H."/>
            <person name="Kuo T.H."/>
            <person name="Liu D."/>
            <person name="Ke H.M."/>
            <person name="Yokoi T."/>
            <person name="Roa M.B."/>
            <person name="Lu M.J."/>
            <person name="Chang Y.Y."/>
            <person name="Ann P.J."/>
            <person name="Tsai J.N."/>
            <person name="Chen C.Y."/>
            <person name="Tzean S.S."/>
            <person name="Ota Y."/>
            <person name="Hattori T."/>
            <person name="Sahashi N."/>
            <person name="Liou R.F."/>
            <person name="Kikuchi T."/>
            <person name="Tsai I.J."/>
        </authorList>
    </citation>
    <scope>NUCLEOTIDE SEQUENCE [LARGE SCALE GENOMIC DNA]</scope>
    <source>
        <strain evidence="1 2">FFPRI411160</strain>
    </source>
</reference>
<gene>
    <name evidence="1" type="ORF">PNOK_0035400</name>
</gene>
<protein>
    <submittedName>
        <fullName evidence="1">Uncharacterized protein</fullName>
    </submittedName>
</protein>
<evidence type="ECO:0000313" key="2">
    <source>
        <dbReference type="Proteomes" id="UP000217199"/>
    </source>
</evidence>
<organism evidence="1 2">
    <name type="scientific">Pyrrhoderma noxium</name>
    <dbReference type="NCBI Taxonomy" id="2282107"/>
    <lineage>
        <taxon>Eukaryota</taxon>
        <taxon>Fungi</taxon>
        <taxon>Dikarya</taxon>
        <taxon>Basidiomycota</taxon>
        <taxon>Agaricomycotina</taxon>
        <taxon>Agaricomycetes</taxon>
        <taxon>Hymenochaetales</taxon>
        <taxon>Hymenochaetaceae</taxon>
        <taxon>Pyrrhoderma</taxon>
    </lineage>
</organism>